<sequence>MKKLTRILMLLFAGLWQMSSAQTIFVDNESSWSYFDSLAEPPNQDTLDWNDILYNSDSWSTGNAELGYGDGDEATVINNQTETAYFRKSFNVDDPSLFEGIDLSLRYDDGAIVYLNGSEVWRVNMPSGDVNYNTTSASVSNDNTFVTTKIGNVLTEGSNVIAVEVHQASTSSSDLSFDLQVVGKFPGVVRVNRGPYLQKGSNKSMTIRWRTDDPTETIVEYGTSLSDLDRVYKNTLPKREHEVELLGLAPNTKYYYKIKNSAADLVPSSENLYFQTHPNIGTNQPIRMWILGDPGTANNNQRAVRDAYYDYVGDEHTDGILFLGDNAYNDGTDKEYQNALFSNMYEDKLQNSVAWSCLGNHDGHSADANSQTGPYYDIFTFPTEGESGGIASGTESYYSFDYGNIHFIALESYETNRAVGGPMYNWALNDIQNTTQEWIVAFWHHPPYSKGSHNSDTESNLRDMRQNFLPMLESNGVDLVLSGHSHSYERSYLLNGHYGNSNTFDPEVHTVGETGDGDGKADGNGAYAKTVTGEEAGDGAVYITTGSAGKITAAPLDHAAMFYSVAKLGSCVIEVNANKMDVKFIRETGEIEDYFTIDKEKEDCVIGAPCDDNNECTENDVIGEDCGCSGTYLPDPDGDGLCEALDSCPDLNNNLFGKSCDDGNEYTQNDVYLEDCSCKGRIPGTEPQTICVKISSEADDAEEHATNGNVNLNSSDIDMVNVSNQTTGNQFIGLRFTNISVPQGAEIESAYIQFTTDEKKDGPTELDIAGEAVDDSPIFTTSYYNISERVKTSASVTWNPEPWNVVGERGIDQRSPNIASVIQEIVDRPGFAADNAISTIITGTGNRSAEAYNSSPALAAELCISYIPCGDINNDGECDNTSADFLDFSFDEQYGETIIDSVNATITLSVVNGTDVTNLIPSFSLARGAIATVDEVLQESGVTANDFADPLIYKVVGEDKISIQEWTVTVEIASSNIDLMDQDQFSIYPNPVNNQLYIDVKKIGSEGGTLELYDLFGRKLDKHLIQMEGLIKVDVSAYFPGIYFGVIHLDGRNVVFRMMKE</sequence>
<dbReference type="InterPro" id="IPR039331">
    <property type="entry name" value="PAPs-like"/>
</dbReference>
<evidence type="ECO:0000259" key="5">
    <source>
        <dbReference type="Pfam" id="PF18962"/>
    </source>
</evidence>
<dbReference type="GO" id="GO:0003993">
    <property type="term" value="F:acid phosphatase activity"/>
    <property type="evidence" value="ECO:0007669"/>
    <property type="project" value="InterPro"/>
</dbReference>
<dbReference type="Proteomes" id="UP001156666">
    <property type="component" value="Unassembled WGS sequence"/>
</dbReference>
<dbReference type="SUPFAM" id="SSF49785">
    <property type="entry name" value="Galactose-binding domain-like"/>
    <property type="match status" value="1"/>
</dbReference>
<organism evidence="6 7">
    <name type="scientific">Portibacter lacus</name>
    <dbReference type="NCBI Taxonomy" id="1099794"/>
    <lineage>
        <taxon>Bacteria</taxon>
        <taxon>Pseudomonadati</taxon>
        <taxon>Bacteroidota</taxon>
        <taxon>Saprospiria</taxon>
        <taxon>Saprospirales</taxon>
        <taxon>Haliscomenobacteraceae</taxon>
        <taxon>Portibacter</taxon>
    </lineage>
</organism>
<feature type="domain" description="Secretion system C-terminal sorting" evidence="5">
    <location>
        <begin position="987"/>
        <end position="1052"/>
    </location>
</feature>
<dbReference type="Pfam" id="PF18962">
    <property type="entry name" value="Por_Secre_tail"/>
    <property type="match status" value="1"/>
</dbReference>
<keyword evidence="7" id="KW-1185">Reference proteome</keyword>
<dbReference type="Pfam" id="PF00149">
    <property type="entry name" value="Metallophos"/>
    <property type="match status" value="1"/>
</dbReference>
<dbReference type="SUPFAM" id="SSF56300">
    <property type="entry name" value="Metallo-dependent phosphatases"/>
    <property type="match status" value="1"/>
</dbReference>
<dbReference type="Gene3D" id="2.60.120.260">
    <property type="entry name" value="Galactose-binding domain-like"/>
    <property type="match status" value="1"/>
</dbReference>
<protein>
    <recommendedName>
        <fullName evidence="8">T9SS C-terminal target domain-containing protein</fullName>
    </recommendedName>
</protein>
<evidence type="ECO:0000259" key="3">
    <source>
        <dbReference type="Pfam" id="PF00149"/>
    </source>
</evidence>
<dbReference type="Pfam" id="PF16656">
    <property type="entry name" value="Pur_ac_phosph_N"/>
    <property type="match status" value="1"/>
</dbReference>
<dbReference type="NCBIfam" id="TIGR04183">
    <property type="entry name" value="Por_Secre_tail"/>
    <property type="match status" value="1"/>
</dbReference>
<dbReference type="EMBL" id="BSOH01000037">
    <property type="protein sequence ID" value="GLR19872.1"/>
    <property type="molecule type" value="Genomic_DNA"/>
</dbReference>
<feature type="chain" id="PRO_5041446630" description="T9SS C-terminal target domain-containing protein" evidence="2">
    <location>
        <begin position="22"/>
        <end position="1061"/>
    </location>
</feature>
<evidence type="ECO:0000259" key="4">
    <source>
        <dbReference type="Pfam" id="PF16656"/>
    </source>
</evidence>
<dbReference type="AlphaFoldDB" id="A0AA37WGG7"/>
<dbReference type="Gene3D" id="3.60.21.10">
    <property type="match status" value="1"/>
</dbReference>
<dbReference type="SUPFAM" id="SSF49363">
    <property type="entry name" value="Purple acid phosphatase, N-terminal domain"/>
    <property type="match status" value="1"/>
</dbReference>
<evidence type="ECO:0000256" key="1">
    <source>
        <dbReference type="ARBA" id="ARBA00022729"/>
    </source>
</evidence>
<dbReference type="PANTHER" id="PTHR22953:SF153">
    <property type="entry name" value="PURPLE ACID PHOSPHATASE"/>
    <property type="match status" value="1"/>
</dbReference>
<name>A0AA37WGG7_9BACT</name>
<evidence type="ECO:0000256" key="2">
    <source>
        <dbReference type="SAM" id="SignalP"/>
    </source>
</evidence>
<evidence type="ECO:0000313" key="6">
    <source>
        <dbReference type="EMBL" id="GLR19872.1"/>
    </source>
</evidence>
<accession>A0AA37WGG7</accession>
<dbReference type="GO" id="GO:0046872">
    <property type="term" value="F:metal ion binding"/>
    <property type="evidence" value="ECO:0007669"/>
    <property type="project" value="InterPro"/>
</dbReference>
<reference evidence="6" key="1">
    <citation type="journal article" date="2014" name="Int. J. Syst. Evol. Microbiol.">
        <title>Complete genome sequence of Corynebacterium casei LMG S-19264T (=DSM 44701T), isolated from a smear-ripened cheese.</title>
        <authorList>
            <consortium name="US DOE Joint Genome Institute (JGI-PGF)"/>
            <person name="Walter F."/>
            <person name="Albersmeier A."/>
            <person name="Kalinowski J."/>
            <person name="Ruckert C."/>
        </authorList>
    </citation>
    <scope>NUCLEOTIDE SEQUENCE</scope>
    <source>
        <strain evidence="6">NBRC 108769</strain>
    </source>
</reference>
<comment type="caution">
    <text evidence="6">The sequence shown here is derived from an EMBL/GenBank/DDBJ whole genome shotgun (WGS) entry which is preliminary data.</text>
</comment>
<dbReference type="Gene3D" id="2.60.40.2340">
    <property type="match status" value="1"/>
</dbReference>
<dbReference type="InterPro" id="IPR015914">
    <property type="entry name" value="PAPs_N"/>
</dbReference>
<dbReference type="RefSeq" id="WP_235293399.1">
    <property type="nucleotide sequence ID" value="NZ_BSOH01000037.1"/>
</dbReference>
<proteinExistence type="predicted"/>
<feature type="domain" description="Purple acid phosphatase N-terminal" evidence="4">
    <location>
        <begin position="199"/>
        <end position="276"/>
    </location>
</feature>
<dbReference type="InterPro" id="IPR026444">
    <property type="entry name" value="Secre_tail"/>
</dbReference>
<feature type="domain" description="Calcineurin-like phosphoesterase" evidence="3">
    <location>
        <begin position="287"/>
        <end position="488"/>
    </location>
</feature>
<dbReference type="InterPro" id="IPR029052">
    <property type="entry name" value="Metallo-depent_PP-like"/>
</dbReference>
<gene>
    <name evidence="6" type="ORF">GCM10007940_44880</name>
</gene>
<dbReference type="InterPro" id="IPR008979">
    <property type="entry name" value="Galactose-bd-like_sf"/>
</dbReference>
<dbReference type="InterPro" id="IPR008963">
    <property type="entry name" value="Purple_acid_Pase-like_N"/>
</dbReference>
<keyword evidence="1 2" id="KW-0732">Signal</keyword>
<feature type="signal peptide" evidence="2">
    <location>
        <begin position="1"/>
        <end position="21"/>
    </location>
</feature>
<dbReference type="Gene3D" id="2.60.40.380">
    <property type="entry name" value="Purple acid phosphatase-like, N-terminal"/>
    <property type="match status" value="1"/>
</dbReference>
<dbReference type="InterPro" id="IPR004843">
    <property type="entry name" value="Calcineurin-like_PHP"/>
</dbReference>
<reference evidence="6" key="2">
    <citation type="submission" date="2023-01" db="EMBL/GenBank/DDBJ databases">
        <title>Draft genome sequence of Portibacter lacus strain NBRC 108769.</title>
        <authorList>
            <person name="Sun Q."/>
            <person name="Mori K."/>
        </authorList>
    </citation>
    <scope>NUCLEOTIDE SEQUENCE</scope>
    <source>
        <strain evidence="6">NBRC 108769</strain>
    </source>
</reference>
<evidence type="ECO:0000313" key="7">
    <source>
        <dbReference type="Proteomes" id="UP001156666"/>
    </source>
</evidence>
<evidence type="ECO:0008006" key="8">
    <source>
        <dbReference type="Google" id="ProtNLM"/>
    </source>
</evidence>
<dbReference type="PANTHER" id="PTHR22953">
    <property type="entry name" value="ACID PHOSPHATASE RELATED"/>
    <property type="match status" value="1"/>
</dbReference>